<dbReference type="GO" id="GO:0016530">
    <property type="term" value="F:metallochaperone activity"/>
    <property type="evidence" value="ECO:0007669"/>
    <property type="project" value="TreeGrafter"/>
</dbReference>
<dbReference type="SUPFAM" id="SSF89155">
    <property type="entry name" value="TorD-like"/>
    <property type="match status" value="1"/>
</dbReference>
<evidence type="ECO:0000313" key="2">
    <source>
        <dbReference type="Proteomes" id="UP000266178"/>
    </source>
</evidence>
<gene>
    <name evidence="1" type="ORF">Mgrana_00383</name>
</gene>
<accession>A0A399FC64</accession>
<protein>
    <submittedName>
        <fullName evidence="1">Nitrate reductase molybdenum cofactor assembly chaperone</fullName>
    </submittedName>
</protein>
<reference evidence="1 2" key="1">
    <citation type="submission" date="2018-08" db="EMBL/GenBank/DDBJ databases">
        <title>Meiothermus granaticius genome AF-68 sequencing project.</title>
        <authorList>
            <person name="Da Costa M.S."/>
            <person name="Albuquerque L."/>
            <person name="Raposo P."/>
            <person name="Froufe H.J.C."/>
            <person name="Barroso C.S."/>
            <person name="Egas C."/>
        </authorList>
    </citation>
    <scope>NUCLEOTIDE SEQUENCE [LARGE SCALE GENOMIC DNA]</scope>
    <source>
        <strain evidence="1 2">AF-68</strain>
    </source>
</reference>
<dbReference type="GO" id="GO:0051082">
    <property type="term" value="F:unfolded protein binding"/>
    <property type="evidence" value="ECO:0007669"/>
    <property type="project" value="InterPro"/>
</dbReference>
<evidence type="ECO:0000313" key="1">
    <source>
        <dbReference type="EMBL" id="RIH93800.1"/>
    </source>
</evidence>
<dbReference type="InterPro" id="IPR036411">
    <property type="entry name" value="TorD-like_sf"/>
</dbReference>
<dbReference type="GO" id="GO:0042128">
    <property type="term" value="P:nitrate assimilation"/>
    <property type="evidence" value="ECO:0007669"/>
    <property type="project" value="TreeGrafter"/>
</dbReference>
<name>A0A399FC64_9DEIN</name>
<dbReference type="RefSeq" id="WP_240631207.1">
    <property type="nucleotide sequence ID" value="NZ_BJXM01000002.1"/>
</dbReference>
<dbReference type="PANTHER" id="PTHR43680:SF2">
    <property type="entry name" value="NITRATE REDUCTASE MOLYBDENUM COFACTOR ASSEMBLY CHAPERONE NARJ"/>
    <property type="match status" value="1"/>
</dbReference>
<dbReference type="Proteomes" id="UP000266178">
    <property type="component" value="Unassembled WGS sequence"/>
</dbReference>
<sequence length="196" mass="21817">MKVLLQTLALAYQYPTAGSTKALWERVNALPKTRAKDLLERFLGAISELRLSEREELYTRTLELTPLTAPYIGYAVYGEDYRRGRLMAELNAAYLGLGIDTAGEIPDHLIPVLRYLAVAETPLPELLQLLGPALHQIVHTLKTLEPQNPYLLLLEGTLEAVKPYTKLAAIPEQTSPLPVVMGSLVRNLPFWKGGNE</sequence>
<keyword evidence="2" id="KW-1185">Reference proteome</keyword>
<dbReference type="PANTHER" id="PTHR43680">
    <property type="entry name" value="NITRATE REDUCTASE MOLYBDENUM COFACTOR ASSEMBLY CHAPERONE"/>
    <property type="match status" value="1"/>
</dbReference>
<dbReference type="AlphaFoldDB" id="A0A399FC64"/>
<dbReference type="InterPro" id="IPR003765">
    <property type="entry name" value="NO3_reductase_chaperone_NarJ"/>
</dbReference>
<proteinExistence type="predicted"/>
<comment type="caution">
    <text evidence="1">The sequence shown here is derived from an EMBL/GenBank/DDBJ whole genome shotgun (WGS) entry which is preliminary data.</text>
</comment>
<dbReference type="GO" id="GO:0051131">
    <property type="term" value="P:chaperone-mediated protein complex assembly"/>
    <property type="evidence" value="ECO:0007669"/>
    <property type="project" value="InterPro"/>
</dbReference>
<dbReference type="EMBL" id="QWLB01000003">
    <property type="protein sequence ID" value="RIH93800.1"/>
    <property type="molecule type" value="Genomic_DNA"/>
</dbReference>
<organism evidence="1 2">
    <name type="scientific">Meiothermus granaticius NBRC 107808</name>
    <dbReference type="NCBI Taxonomy" id="1227551"/>
    <lineage>
        <taxon>Bacteria</taxon>
        <taxon>Thermotogati</taxon>
        <taxon>Deinococcota</taxon>
        <taxon>Deinococci</taxon>
        <taxon>Thermales</taxon>
        <taxon>Thermaceae</taxon>
        <taxon>Meiothermus</taxon>
    </lineage>
</organism>